<gene>
    <name evidence="9" type="primary">xpsF</name>
    <name evidence="9" type="ORF">GCM10007315_32600</name>
</gene>
<keyword evidence="6 7" id="KW-0472">Membrane</keyword>
<dbReference type="Proteomes" id="UP000638981">
    <property type="component" value="Unassembled WGS sequence"/>
</dbReference>
<dbReference type="InterPro" id="IPR003004">
    <property type="entry name" value="GspF/PilC"/>
</dbReference>
<accession>A0A918WPG7</accession>
<feature type="transmembrane region" description="Helical" evidence="7">
    <location>
        <begin position="297"/>
        <end position="322"/>
    </location>
</feature>
<dbReference type="PANTHER" id="PTHR30012:SF0">
    <property type="entry name" value="TYPE II SECRETION SYSTEM PROTEIN F-RELATED"/>
    <property type="match status" value="1"/>
</dbReference>
<keyword evidence="10" id="KW-1185">Reference proteome</keyword>
<organism evidence="9 10">
    <name type="scientific">Neogemmobacter tilapiae</name>
    <dbReference type="NCBI Taxonomy" id="875041"/>
    <lineage>
        <taxon>Bacteria</taxon>
        <taxon>Pseudomonadati</taxon>
        <taxon>Pseudomonadota</taxon>
        <taxon>Alphaproteobacteria</taxon>
        <taxon>Rhodobacterales</taxon>
        <taxon>Paracoccaceae</taxon>
        <taxon>Neogemmobacter</taxon>
    </lineage>
</organism>
<keyword evidence="5 7" id="KW-1133">Transmembrane helix</keyword>
<feature type="transmembrane region" description="Helical" evidence="7">
    <location>
        <begin position="93"/>
        <end position="119"/>
    </location>
</feature>
<keyword evidence="3" id="KW-1003">Cell membrane</keyword>
<name>A0A918WPG7_9RHOB</name>
<evidence type="ECO:0000256" key="1">
    <source>
        <dbReference type="ARBA" id="ARBA00004651"/>
    </source>
</evidence>
<dbReference type="Gene3D" id="1.20.81.30">
    <property type="entry name" value="Type II secretion system (T2SS), domain F"/>
    <property type="match status" value="2"/>
</dbReference>
<comment type="similarity">
    <text evidence="2">Belongs to the GSP F family.</text>
</comment>
<dbReference type="EMBL" id="BMYJ01000012">
    <property type="protein sequence ID" value="GHC65467.1"/>
    <property type="molecule type" value="Genomic_DNA"/>
</dbReference>
<reference evidence="9" key="2">
    <citation type="submission" date="2020-09" db="EMBL/GenBank/DDBJ databases">
        <authorList>
            <person name="Sun Q."/>
            <person name="Kim S."/>
        </authorList>
    </citation>
    <scope>NUCLEOTIDE SEQUENCE</scope>
    <source>
        <strain evidence="9">KCTC 23310</strain>
    </source>
</reference>
<evidence type="ECO:0000256" key="2">
    <source>
        <dbReference type="ARBA" id="ARBA00005745"/>
    </source>
</evidence>
<evidence type="ECO:0000256" key="7">
    <source>
        <dbReference type="SAM" id="Phobius"/>
    </source>
</evidence>
<dbReference type="InterPro" id="IPR042094">
    <property type="entry name" value="T2SS_GspF_sf"/>
</dbReference>
<evidence type="ECO:0000256" key="5">
    <source>
        <dbReference type="ARBA" id="ARBA00022989"/>
    </source>
</evidence>
<evidence type="ECO:0000313" key="9">
    <source>
        <dbReference type="EMBL" id="GHC65467.1"/>
    </source>
</evidence>
<evidence type="ECO:0000313" key="10">
    <source>
        <dbReference type="Proteomes" id="UP000638981"/>
    </source>
</evidence>
<evidence type="ECO:0000256" key="6">
    <source>
        <dbReference type="ARBA" id="ARBA00023136"/>
    </source>
</evidence>
<evidence type="ECO:0000259" key="8">
    <source>
        <dbReference type="Pfam" id="PF00482"/>
    </source>
</evidence>
<evidence type="ECO:0000256" key="4">
    <source>
        <dbReference type="ARBA" id="ARBA00022692"/>
    </source>
</evidence>
<proteinExistence type="inferred from homology"/>
<comment type="subcellular location">
    <subcellularLocation>
        <location evidence="1">Cell membrane</location>
        <topology evidence="1">Multi-pass membrane protein</topology>
    </subcellularLocation>
</comment>
<dbReference type="InterPro" id="IPR018076">
    <property type="entry name" value="T2SS_GspF_dom"/>
</dbReference>
<feature type="domain" description="Type II secretion system protein GspF" evidence="8">
    <location>
        <begin position="200"/>
        <end position="318"/>
    </location>
</feature>
<dbReference type="PRINTS" id="PR00812">
    <property type="entry name" value="BCTERIALGSPF"/>
</dbReference>
<dbReference type="Pfam" id="PF00482">
    <property type="entry name" value="T2SSF"/>
    <property type="match status" value="2"/>
</dbReference>
<feature type="transmembrane region" description="Helical" evidence="7">
    <location>
        <begin position="148"/>
        <end position="169"/>
    </location>
</feature>
<dbReference type="GO" id="GO:0005886">
    <property type="term" value="C:plasma membrane"/>
    <property type="evidence" value="ECO:0007669"/>
    <property type="project" value="UniProtKB-SubCell"/>
</dbReference>
<dbReference type="PANTHER" id="PTHR30012">
    <property type="entry name" value="GENERAL SECRETION PATHWAY PROTEIN"/>
    <property type="match status" value="1"/>
</dbReference>
<evidence type="ECO:0000256" key="3">
    <source>
        <dbReference type="ARBA" id="ARBA00022475"/>
    </source>
</evidence>
<reference evidence="9" key="1">
    <citation type="journal article" date="2014" name="Int. J. Syst. Evol. Microbiol.">
        <title>Complete genome sequence of Corynebacterium casei LMG S-19264T (=DSM 44701T), isolated from a smear-ripened cheese.</title>
        <authorList>
            <consortium name="US DOE Joint Genome Institute (JGI-PGF)"/>
            <person name="Walter F."/>
            <person name="Albersmeier A."/>
            <person name="Kalinowski J."/>
            <person name="Ruckert C."/>
        </authorList>
    </citation>
    <scope>NUCLEOTIDE SEQUENCE</scope>
    <source>
        <strain evidence="9">KCTC 23310</strain>
    </source>
</reference>
<sequence length="330" mass="35546">MALMLGSGMTLPQATRLLGEGAENQQIRRSFDRINRLVADGTDFPKALEGEAQAFSPLFVPLVEVSYASRNPVVILNSLSTFLRRQDNLRSEVGAALVYPAILLVGAAFMVIFLAIYLAPNLAPMFSSMGQEVPALIAAMVRFGELLAGYWFVFALLTGVLVGTLFLIWPRVSSRLRRFAFRMPKVGTVMATLSLARLSRTSALLLGSGLPLAVALRRTAELMPREPAGDSFTKAAQQLEGGGTASDIFVADSRLPQSFKEMFRYGETTNTLPLVLASVAASFESRAERQMQSLTRLIVPLVTLVVGGAVAAIVYLVMGAVLSVNDLGTL</sequence>
<dbReference type="AlphaFoldDB" id="A0A918WPG7"/>
<comment type="caution">
    <text evidence="9">The sequence shown here is derived from an EMBL/GenBank/DDBJ whole genome shotgun (WGS) entry which is preliminary data.</text>
</comment>
<protein>
    <submittedName>
        <fullName evidence="9">Type II secretion system protein F</fullName>
    </submittedName>
</protein>
<keyword evidence="4 7" id="KW-0812">Transmembrane</keyword>
<feature type="domain" description="Type II secretion system protein GspF" evidence="8">
    <location>
        <begin position="1"/>
        <end position="120"/>
    </location>
</feature>